<dbReference type="Proteomes" id="UP000304953">
    <property type="component" value="Unassembled WGS sequence"/>
</dbReference>
<protein>
    <submittedName>
        <fullName evidence="1">Uncharacterized protein</fullName>
    </submittedName>
</protein>
<proteinExistence type="predicted"/>
<sequence length="173" mass="18508">MKQKMKRFMAGFLALLTVFTTLLGNGTTAFAASSSANISFWYASTRASGEVSELKAGYDHGKILYAILDGNAAYCMNFGLAADGGQLMNSYPNSSTSMTAQQEKLLSYCLYFGFNSNSATPPSNDQCDQFIATQAMVWVIVGNLFGTDSGDSAARKLCDTAPNPSSSYAYYAS</sequence>
<feature type="non-terminal residue" evidence="1">
    <location>
        <position position="173"/>
    </location>
</feature>
<evidence type="ECO:0000313" key="1">
    <source>
        <dbReference type="EMBL" id="TGY86439.1"/>
    </source>
</evidence>
<reference evidence="1" key="1">
    <citation type="submission" date="2019-04" db="EMBL/GenBank/DDBJ databases">
        <title>Microbes associate with the intestines of laboratory mice.</title>
        <authorList>
            <person name="Navarre W."/>
            <person name="Wong E."/>
            <person name="Huang K."/>
            <person name="Tropini C."/>
            <person name="Ng K."/>
            <person name="Yu B."/>
        </authorList>
    </citation>
    <scope>NUCLEOTIDE SEQUENCE</scope>
    <source>
        <strain evidence="1">NM01_1-7b</strain>
    </source>
</reference>
<keyword evidence="2" id="KW-1185">Reference proteome</keyword>
<comment type="caution">
    <text evidence="1">The sequence shown here is derived from an EMBL/GenBank/DDBJ whole genome shotgun (WGS) entry which is preliminary data.</text>
</comment>
<organism evidence="1 2">
    <name type="scientific">Petralouisia muris</name>
    <dbReference type="NCBI Taxonomy" id="3032872"/>
    <lineage>
        <taxon>Bacteria</taxon>
        <taxon>Bacillati</taxon>
        <taxon>Bacillota</taxon>
        <taxon>Clostridia</taxon>
        <taxon>Lachnospirales</taxon>
        <taxon>Lachnospiraceae</taxon>
        <taxon>Petralouisia</taxon>
    </lineage>
</organism>
<name>A0AC61RMB2_9FIRM</name>
<accession>A0AC61RMB2</accession>
<dbReference type="EMBL" id="SRYA01000151">
    <property type="protein sequence ID" value="TGY86439.1"/>
    <property type="molecule type" value="Genomic_DNA"/>
</dbReference>
<gene>
    <name evidence="1" type="ORF">E5329_28160</name>
</gene>
<evidence type="ECO:0000313" key="2">
    <source>
        <dbReference type="Proteomes" id="UP000304953"/>
    </source>
</evidence>